<gene>
    <name evidence="7" type="ORF">BQ4739_LOCUS4215</name>
</gene>
<feature type="domain" description="CCR4-NOT transcription complex subunit 1 HEAT repeat" evidence="5">
    <location>
        <begin position="561"/>
        <end position="676"/>
    </location>
</feature>
<dbReference type="Pfam" id="PF16417">
    <property type="entry name" value="CNOT1_TTP_bind"/>
    <property type="match status" value="1"/>
</dbReference>
<proteinExistence type="inferred from homology"/>
<evidence type="ECO:0000259" key="5">
    <source>
        <dbReference type="Pfam" id="PF16418"/>
    </source>
</evidence>
<dbReference type="Proteomes" id="UP000256970">
    <property type="component" value="Unassembled WGS sequence"/>
</dbReference>
<dbReference type="PANTHER" id="PTHR13162:SF8">
    <property type="entry name" value="CCR4-NOT TRANSCRIPTION COMPLEX SUBUNIT 1"/>
    <property type="match status" value="1"/>
</dbReference>
<feature type="domain" description="CCR4-NOT transcription complex subunit 1 TTP binding" evidence="4">
    <location>
        <begin position="775"/>
        <end position="928"/>
    </location>
</feature>
<feature type="compositionally biased region" description="Low complexity" evidence="2">
    <location>
        <begin position="987"/>
        <end position="1014"/>
    </location>
</feature>
<feature type="region of interest" description="Disordered" evidence="2">
    <location>
        <begin position="1355"/>
        <end position="1408"/>
    </location>
</feature>
<comment type="similarity">
    <text evidence="1">Belongs to the PIH1 family.</text>
</comment>
<feature type="compositionally biased region" description="Low complexity" evidence="2">
    <location>
        <begin position="1022"/>
        <end position="1053"/>
    </location>
</feature>
<dbReference type="InterPro" id="IPR038535">
    <property type="entry name" value="CNOT1_TTP_bind_sf"/>
</dbReference>
<feature type="region of interest" description="Disordered" evidence="2">
    <location>
        <begin position="976"/>
        <end position="1072"/>
    </location>
</feature>
<feature type="region of interest" description="Disordered" evidence="2">
    <location>
        <begin position="18"/>
        <end position="61"/>
    </location>
</feature>
<protein>
    <recommendedName>
        <fullName evidence="9">CCR4-NOT transcription complex subunit 1</fullName>
    </recommendedName>
</protein>
<dbReference type="PANTHER" id="PTHR13162">
    <property type="entry name" value="CCR4-NOT TRANSCRIPTION COMPLEX"/>
    <property type="match status" value="1"/>
</dbReference>
<evidence type="ECO:0000313" key="8">
    <source>
        <dbReference type="Proteomes" id="UP000256970"/>
    </source>
</evidence>
<feature type="domain" description="CCR4-NOT transcription complex subunit 1 CAF1-binding" evidence="3">
    <location>
        <begin position="1130"/>
        <end position="1346"/>
    </location>
</feature>
<dbReference type="InterPro" id="IPR032194">
    <property type="entry name" value="CNOT1_HEAT"/>
</dbReference>
<dbReference type="Pfam" id="PF18201">
    <property type="entry name" value="PIH1_CS"/>
    <property type="match status" value="1"/>
</dbReference>
<dbReference type="InterPro" id="IPR032191">
    <property type="entry name" value="CNOT1_CAF1_bind"/>
</dbReference>
<dbReference type="InterPro" id="IPR041442">
    <property type="entry name" value="PIH1D1/2/3_CS-like"/>
</dbReference>
<feature type="compositionally biased region" description="Low complexity" evidence="2">
    <location>
        <begin position="1362"/>
        <end position="1371"/>
    </location>
</feature>
<sequence length="1408" mass="146300">MNSLAEFSMELEALSKMLNHQEAVQDDAPRKGELSKPSATPASIGPQDLLPVKVASPKARDKNDIWTAEEAACSGYDDDTDDGREVPEFELRYKQAVTTSDNFLGMSGKDPSSSCCEELLVVLQLPHANSAAELDLDVTATHLRLSSPIYKLSTHLPHKVNHEHGKAKWDSSKKQLRQQQQEQLPPHHASRQRQGLQNAAAAGTVPNTTTSSSSSSGASGNRRQQPKQQQQQQAQQQQRQYQAARSRIAALLSAGSASGSSSACAFAAVDKLKLPPSRGSGPGAAQANMGPPLAAKHKLAGAMRELGYSCSASADTFKALLQQYGGRLDEQAVAEVLGLLAATHRGLEPDALGLADAMRAVLSISGPASSGSASNAISWNVLVIMDGIKAAAPSLSWLRVAEALDHEGFAVPDAAGFSILMAAWRRATTDPFPLAAIAGRVWGNAPGQLSLLVQAVAAPPDVLSWERTAKKIAPLEGMGQGKSPLGTPNQAWASLDLLTVLAQLAELPQLSAGVLEMLRRGPASACPEVLVAATAFLRGPQDTSWGVLERFVWGSVAAPLLFDAPPSSSRAVLLARLWQQRPAELLCCMSEFLQERPGRAADLLDVVLEVKGLSSALDQAPPPLAVELAALATQRKLLDLDKWLAGRLSRDASSGLFMTATLTFLEVQLAAIAEGRLAAAERAPAPSGRGGAAAGGPGTAGVSVLSADLTTVLLRGLYTAGASVVPGLAGQLVRSLELAKKAFPAAEAALAAAAASQIGSGAAESGLAAVGGGAFPDAIESEANGYFQKLYHERQPVSELVAQLKAFKAGTPHQQVVFACMVHNLFDEYRFFPNYPDLELDTTAALFGALLHHQLLTNITLGMALRHVLQALAQPPNSKMFRFGLGAISQFKPELHLWPKFCERALAIPHLKSVDAALCAYMERVVRSGGDSSGRAAAADGDLTGAASGTASGLGEGGSAEAAAAAAAAAAGSESNKQAAGSGSGGRAASNVPNGVSSSGSKGEQQQQQQQAAAGGRGGKAGNAANGPADKGGSSSGPAKGAAAGSSGASKAAAGGGASAGAGASGSMGGGSLDTGENLREILSNANVAQAAATMALNDKPTQFERMTLNMTLNNETLDTAERKHATGAAPNDTLTDKVSFLMNNLTVDNMAGKSRDLGSVVIPKYIEWFANYLVVKRAAQEPNHHKTYVVLLDALAHKELAKTVLSTTYYYCRALLESDRAITQTNERTLIKQLGSWLGLLTFAKNKPVLAKDMDLKQLIADAYTRGRMIAVLPFVEKVLSGCKDTKVFKATNPMIAGILSMLAEIHAMPRLKLNISFVIEMTFKTFEVSLADVCPSTALRDLPRVQMHNPDFSALPEAKAPPGAALNPALVPPGAPPALTPPPGAMPGAAGNAAAAGPPGTPPPPG</sequence>
<evidence type="ECO:0008006" key="9">
    <source>
        <dbReference type="Google" id="ProtNLM"/>
    </source>
</evidence>
<dbReference type="GO" id="GO:0030015">
    <property type="term" value="C:CCR4-NOT core complex"/>
    <property type="evidence" value="ECO:0007669"/>
    <property type="project" value="InterPro"/>
</dbReference>
<feature type="compositionally biased region" description="Basic and acidic residues" evidence="2">
    <location>
        <begin position="161"/>
        <end position="173"/>
    </location>
</feature>
<dbReference type="STRING" id="3088.A0A383VFZ4"/>
<evidence type="ECO:0000256" key="2">
    <source>
        <dbReference type="SAM" id="MobiDB-lite"/>
    </source>
</evidence>
<dbReference type="Pfam" id="PF16418">
    <property type="entry name" value="CNOT1_HEAT"/>
    <property type="match status" value="1"/>
</dbReference>
<dbReference type="GO" id="GO:0000932">
    <property type="term" value="C:P-body"/>
    <property type="evidence" value="ECO:0007669"/>
    <property type="project" value="TreeGrafter"/>
</dbReference>
<dbReference type="Pfam" id="PF16415">
    <property type="entry name" value="CNOT1_CAF1_bind"/>
    <property type="match status" value="1"/>
</dbReference>
<organism evidence="7 8">
    <name type="scientific">Tetradesmus obliquus</name>
    <name type="common">Green alga</name>
    <name type="synonym">Acutodesmus obliquus</name>
    <dbReference type="NCBI Taxonomy" id="3088"/>
    <lineage>
        <taxon>Eukaryota</taxon>
        <taxon>Viridiplantae</taxon>
        <taxon>Chlorophyta</taxon>
        <taxon>core chlorophytes</taxon>
        <taxon>Chlorophyceae</taxon>
        <taxon>CS clade</taxon>
        <taxon>Sphaeropleales</taxon>
        <taxon>Scenedesmaceae</taxon>
        <taxon>Tetradesmus</taxon>
    </lineage>
</organism>
<feature type="compositionally biased region" description="Pro residues" evidence="2">
    <location>
        <begin position="1372"/>
        <end position="1387"/>
    </location>
</feature>
<dbReference type="InterPro" id="IPR032193">
    <property type="entry name" value="CNOT1_TTP_bind"/>
</dbReference>
<dbReference type="Gene3D" id="1.25.40.180">
    <property type="match status" value="1"/>
</dbReference>
<evidence type="ECO:0000256" key="1">
    <source>
        <dbReference type="ARBA" id="ARBA00008511"/>
    </source>
</evidence>
<evidence type="ECO:0000259" key="3">
    <source>
        <dbReference type="Pfam" id="PF16415"/>
    </source>
</evidence>
<evidence type="ECO:0000313" key="7">
    <source>
        <dbReference type="EMBL" id="SZX63662.1"/>
    </source>
</evidence>
<dbReference type="GO" id="GO:0017148">
    <property type="term" value="P:negative regulation of translation"/>
    <property type="evidence" value="ECO:0007669"/>
    <property type="project" value="InterPro"/>
</dbReference>
<name>A0A383VFZ4_TETOB</name>
<keyword evidence="8" id="KW-1185">Reference proteome</keyword>
<feature type="non-terminal residue" evidence="7">
    <location>
        <position position="1408"/>
    </location>
</feature>
<dbReference type="Gene3D" id="1.25.40.840">
    <property type="entry name" value="CCR4-NOT transcription complex subunit 1 TTP binding domain"/>
    <property type="match status" value="1"/>
</dbReference>
<evidence type="ECO:0000259" key="6">
    <source>
        <dbReference type="Pfam" id="PF18201"/>
    </source>
</evidence>
<feature type="compositionally biased region" description="Low complexity" evidence="2">
    <location>
        <begin position="1388"/>
        <end position="1400"/>
    </location>
</feature>
<evidence type="ECO:0000259" key="4">
    <source>
        <dbReference type="Pfam" id="PF16417"/>
    </source>
</evidence>
<feature type="domain" description="PIH1D1/2/3 CS-like" evidence="6">
    <location>
        <begin position="86"/>
        <end position="176"/>
    </location>
</feature>
<reference evidence="7 8" key="1">
    <citation type="submission" date="2016-10" db="EMBL/GenBank/DDBJ databases">
        <authorList>
            <person name="Cai Z."/>
        </authorList>
    </citation>
    <scope>NUCLEOTIDE SEQUENCE [LARGE SCALE GENOMIC DNA]</scope>
</reference>
<dbReference type="GO" id="GO:0000288">
    <property type="term" value="P:nuclear-transcribed mRNA catabolic process, deadenylation-dependent decay"/>
    <property type="evidence" value="ECO:0007669"/>
    <property type="project" value="TreeGrafter"/>
</dbReference>
<feature type="compositionally biased region" description="Gly residues" evidence="2">
    <location>
        <begin position="1054"/>
        <end position="1072"/>
    </location>
</feature>
<feature type="compositionally biased region" description="Low complexity" evidence="2">
    <location>
        <begin position="208"/>
        <end position="241"/>
    </location>
</feature>
<feature type="region of interest" description="Disordered" evidence="2">
    <location>
        <begin position="161"/>
        <end position="241"/>
    </location>
</feature>
<dbReference type="InterPro" id="IPR040398">
    <property type="entry name" value="Not1"/>
</dbReference>
<accession>A0A383VFZ4</accession>
<dbReference type="GO" id="GO:0060090">
    <property type="term" value="F:molecular adaptor activity"/>
    <property type="evidence" value="ECO:0007669"/>
    <property type="project" value="TreeGrafter"/>
</dbReference>
<dbReference type="EMBL" id="FNXT01000337">
    <property type="protein sequence ID" value="SZX63662.1"/>
    <property type="molecule type" value="Genomic_DNA"/>
</dbReference>